<proteinExistence type="predicted"/>
<reference evidence="2" key="1">
    <citation type="journal article" date="2015" name="Nature">
        <title>Complex archaea that bridge the gap between prokaryotes and eukaryotes.</title>
        <authorList>
            <person name="Spang A."/>
            <person name="Saw J.H."/>
            <person name="Jorgensen S.L."/>
            <person name="Zaremba-Niedzwiedzka K."/>
            <person name="Martijn J."/>
            <person name="Lind A.E."/>
            <person name="van Eijk R."/>
            <person name="Schleper C."/>
            <person name="Guy L."/>
            <person name="Ettema T.J."/>
        </authorList>
    </citation>
    <scope>NUCLEOTIDE SEQUENCE</scope>
</reference>
<dbReference type="EMBL" id="LAZR01024721">
    <property type="protein sequence ID" value="KKL74230.1"/>
    <property type="molecule type" value="Genomic_DNA"/>
</dbReference>
<sequence>MITSLIALIFGAAIGAEAPQARFVGNYAWTGDDARLGGLSGIEVTADGSGIVAISDRGWLIQGALSRSNGAVSGVTINSFTRLQDLKGEPVSKRFSDAEGLALGDDGTLFVSFEAQHRVWSYPEPGGPAKWMSRHPDFEDMQNNSSLEALAVGPDGAVYTMPERSGRLDRPFPVYRFQNGSWDQPFSIPRRGEHLAVGADFGPDGKFYLLERHFTGIFGFSTRIRRFTLGPDGFTDEEVLLKTWTGRHDNLEGISAWRGPNGEVRLTLVSDDNFHLLQRTELVDYVIDE</sequence>
<dbReference type="PIRSF" id="PIRSF031900">
    <property type="entry name" value="UCP031900"/>
    <property type="match status" value="1"/>
</dbReference>
<name>A0A0F9GY15_9ZZZZ</name>
<dbReference type="InterPro" id="IPR014567">
    <property type="entry name" value="UCP031900"/>
</dbReference>
<dbReference type="Pfam" id="PF13449">
    <property type="entry name" value="Phytase-like"/>
    <property type="match status" value="1"/>
</dbReference>
<dbReference type="Gene3D" id="2.120.10.30">
    <property type="entry name" value="TolB, C-terminal domain"/>
    <property type="match status" value="1"/>
</dbReference>
<dbReference type="InterPro" id="IPR027372">
    <property type="entry name" value="Phytase-like_dom"/>
</dbReference>
<evidence type="ECO:0000259" key="1">
    <source>
        <dbReference type="Pfam" id="PF13449"/>
    </source>
</evidence>
<accession>A0A0F9GY15</accession>
<evidence type="ECO:0000313" key="2">
    <source>
        <dbReference type="EMBL" id="KKL74230.1"/>
    </source>
</evidence>
<organism evidence="2">
    <name type="scientific">marine sediment metagenome</name>
    <dbReference type="NCBI Taxonomy" id="412755"/>
    <lineage>
        <taxon>unclassified sequences</taxon>
        <taxon>metagenomes</taxon>
        <taxon>ecological metagenomes</taxon>
    </lineage>
</organism>
<dbReference type="InterPro" id="IPR011042">
    <property type="entry name" value="6-blade_b-propeller_TolB-like"/>
</dbReference>
<protein>
    <recommendedName>
        <fullName evidence="1">Phytase-like domain-containing protein</fullName>
    </recommendedName>
</protein>
<feature type="domain" description="Phytase-like" evidence="1">
    <location>
        <begin position="35"/>
        <end position="274"/>
    </location>
</feature>
<dbReference type="SUPFAM" id="SSF101898">
    <property type="entry name" value="NHL repeat"/>
    <property type="match status" value="1"/>
</dbReference>
<comment type="caution">
    <text evidence="2">The sequence shown here is derived from an EMBL/GenBank/DDBJ whole genome shotgun (WGS) entry which is preliminary data.</text>
</comment>
<dbReference type="AlphaFoldDB" id="A0A0F9GY15"/>
<gene>
    <name evidence="2" type="ORF">LCGC14_2066980</name>
</gene>